<dbReference type="InterPro" id="IPR051663">
    <property type="entry name" value="CLec_Tetranectin-domain"/>
</dbReference>
<dbReference type="PANTHER" id="PTHR22799:SF6">
    <property type="entry name" value="C-TYPE LECTIN DOMAIN FAMILY 4 MEMBER M-LIKE"/>
    <property type="match status" value="1"/>
</dbReference>
<keyword evidence="2" id="KW-1015">Disulfide bond</keyword>
<dbReference type="PANTHER" id="PTHR22799">
    <property type="entry name" value="TETRANECTIN-RELATED"/>
    <property type="match status" value="1"/>
</dbReference>
<dbReference type="OrthoDB" id="6159835at2759"/>
<dbReference type="PROSITE" id="PS00615">
    <property type="entry name" value="C_TYPE_LECTIN_1"/>
    <property type="match status" value="1"/>
</dbReference>
<feature type="domain" description="C-type lectin" evidence="3">
    <location>
        <begin position="126"/>
        <end position="246"/>
    </location>
</feature>
<dbReference type="PROSITE" id="PS50041">
    <property type="entry name" value="C_TYPE_LECTIN_2"/>
    <property type="match status" value="1"/>
</dbReference>
<evidence type="ECO:0000256" key="2">
    <source>
        <dbReference type="ARBA" id="ARBA00023157"/>
    </source>
</evidence>
<dbReference type="Gene3D" id="3.10.100.10">
    <property type="entry name" value="Mannose-Binding Protein A, subunit A"/>
    <property type="match status" value="1"/>
</dbReference>
<dbReference type="CDD" id="cd00037">
    <property type="entry name" value="CLECT"/>
    <property type="match status" value="1"/>
</dbReference>
<dbReference type="Pfam" id="PF00059">
    <property type="entry name" value="Lectin_C"/>
    <property type="match status" value="1"/>
</dbReference>
<sequence>MCTSEKKCCDESYNCCVTIETFDRWEVIKKDEYERIVINEASFSVLNKNRVVVSEFTTDQVVDTKMLCAIRCSSEEKCCVASYDTSTSICRLDTSENCCVDIEIVDGWETFKTDKYETPCTGCISYGTSSYKFSEDYKPWNGAKISCVCFGGKFLEAETTEENNFIKAELVTRNTGINGYWLGGYNFNKDGNLEWISSPDQPMTYSDMNPGEPSGPTTQRCLVYWRAFGYAWGDAYCSAELPYVCEFIKNIDNHEHRFIVRCLSLFLIYMLFKRGELMGILQ</sequence>
<dbReference type="EMBL" id="CAJPWZ010003321">
    <property type="protein sequence ID" value="CAG2257171.1"/>
    <property type="molecule type" value="Genomic_DNA"/>
</dbReference>
<reference evidence="4" key="1">
    <citation type="submission" date="2021-03" db="EMBL/GenBank/DDBJ databases">
        <authorList>
            <person name="Bekaert M."/>
        </authorList>
    </citation>
    <scope>NUCLEOTIDE SEQUENCE</scope>
</reference>
<evidence type="ECO:0000256" key="1">
    <source>
        <dbReference type="ARBA" id="ARBA00022734"/>
    </source>
</evidence>
<keyword evidence="1" id="KW-0430">Lectin</keyword>
<dbReference type="Proteomes" id="UP000683360">
    <property type="component" value="Unassembled WGS sequence"/>
</dbReference>
<comment type="caution">
    <text evidence="4">The sequence shown here is derived from an EMBL/GenBank/DDBJ whole genome shotgun (WGS) entry which is preliminary data.</text>
</comment>
<protein>
    <recommendedName>
        <fullName evidence="3">C-type lectin domain-containing protein</fullName>
    </recommendedName>
</protein>
<dbReference type="InterPro" id="IPR016187">
    <property type="entry name" value="CTDL_fold"/>
</dbReference>
<dbReference type="GO" id="GO:0030246">
    <property type="term" value="F:carbohydrate binding"/>
    <property type="evidence" value="ECO:0007669"/>
    <property type="project" value="UniProtKB-KW"/>
</dbReference>
<gene>
    <name evidence="4" type="ORF">MEDL_68452</name>
</gene>
<dbReference type="AlphaFoldDB" id="A0A8S3VRH0"/>
<evidence type="ECO:0000313" key="5">
    <source>
        <dbReference type="Proteomes" id="UP000683360"/>
    </source>
</evidence>
<dbReference type="InterPro" id="IPR016186">
    <property type="entry name" value="C-type_lectin-like/link_sf"/>
</dbReference>
<evidence type="ECO:0000313" key="4">
    <source>
        <dbReference type="EMBL" id="CAG2257171.1"/>
    </source>
</evidence>
<name>A0A8S3VRH0_MYTED</name>
<accession>A0A8S3VRH0</accession>
<dbReference type="SMART" id="SM00034">
    <property type="entry name" value="CLECT"/>
    <property type="match status" value="1"/>
</dbReference>
<dbReference type="InterPro" id="IPR018378">
    <property type="entry name" value="C-type_lectin_CS"/>
</dbReference>
<dbReference type="InterPro" id="IPR001304">
    <property type="entry name" value="C-type_lectin-like"/>
</dbReference>
<evidence type="ECO:0000259" key="3">
    <source>
        <dbReference type="PROSITE" id="PS50041"/>
    </source>
</evidence>
<dbReference type="SUPFAM" id="SSF56436">
    <property type="entry name" value="C-type lectin-like"/>
    <property type="match status" value="1"/>
</dbReference>
<keyword evidence="5" id="KW-1185">Reference proteome</keyword>
<organism evidence="4 5">
    <name type="scientific">Mytilus edulis</name>
    <name type="common">Blue mussel</name>
    <dbReference type="NCBI Taxonomy" id="6550"/>
    <lineage>
        <taxon>Eukaryota</taxon>
        <taxon>Metazoa</taxon>
        <taxon>Spiralia</taxon>
        <taxon>Lophotrochozoa</taxon>
        <taxon>Mollusca</taxon>
        <taxon>Bivalvia</taxon>
        <taxon>Autobranchia</taxon>
        <taxon>Pteriomorphia</taxon>
        <taxon>Mytilida</taxon>
        <taxon>Mytiloidea</taxon>
        <taxon>Mytilidae</taxon>
        <taxon>Mytilinae</taxon>
        <taxon>Mytilus</taxon>
    </lineage>
</organism>
<proteinExistence type="predicted"/>